<name>A0A0F9IMN1_9ZZZZ</name>
<sequence length="252" mass="29274">WQNLMNLLGKKYHDVNVYIFESMEQKIKFATNLIGKDTKTLLFVDKIDVGERLSNMIGVPFIHGATKNRIEIAKESRVFVASRVLEMGISIKDLEHVIEVDFLYGSKREEIQRTGRLFHSESKKSKKHDILMTKEEFESYGKRLHGLVEKGFKINLRPMVSGSFQIKKQEIKGKNKSTKTGKDYNMIVQDLFDEGYFKNPVVAQDVYKRVSKRGVVLSSRIERNIYNKLKTLVKSRRLASFKQGKGFVFQER</sequence>
<evidence type="ECO:0000313" key="2">
    <source>
        <dbReference type="EMBL" id="KKL88482.1"/>
    </source>
</evidence>
<reference evidence="2" key="1">
    <citation type="journal article" date="2015" name="Nature">
        <title>Complex archaea that bridge the gap between prokaryotes and eukaryotes.</title>
        <authorList>
            <person name="Spang A."/>
            <person name="Saw J.H."/>
            <person name="Jorgensen S.L."/>
            <person name="Zaremba-Niedzwiedzka K."/>
            <person name="Martijn J."/>
            <person name="Lind A.E."/>
            <person name="van Eijk R."/>
            <person name="Schleper C."/>
            <person name="Guy L."/>
            <person name="Ettema T.J."/>
        </authorList>
    </citation>
    <scope>NUCLEOTIDE SEQUENCE</scope>
</reference>
<dbReference type="InterPro" id="IPR001650">
    <property type="entry name" value="Helicase_C-like"/>
</dbReference>
<protein>
    <recommendedName>
        <fullName evidence="1">Helicase C-terminal domain-containing protein</fullName>
    </recommendedName>
</protein>
<feature type="domain" description="Helicase C-terminal" evidence="1">
    <location>
        <begin position="26"/>
        <end position="117"/>
    </location>
</feature>
<dbReference type="SUPFAM" id="SSF52540">
    <property type="entry name" value="P-loop containing nucleoside triphosphate hydrolases"/>
    <property type="match status" value="1"/>
</dbReference>
<comment type="caution">
    <text evidence="2">The sequence shown here is derived from an EMBL/GenBank/DDBJ whole genome shotgun (WGS) entry which is preliminary data.</text>
</comment>
<proteinExistence type="predicted"/>
<dbReference type="AlphaFoldDB" id="A0A0F9IMN1"/>
<dbReference type="Pfam" id="PF00271">
    <property type="entry name" value="Helicase_C"/>
    <property type="match status" value="1"/>
</dbReference>
<accession>A0A0F9IMN1</accession>
<organism evidence="2">
    <name type="scientific">marine sediment metagenome</name>
    <dbReference type="NCBI Taxonomy" id="412755"/>
    <lineage>
        <taxon>unclassified sequences</taxon>
        <taxon>metagenomes</taxon>
        <taxon>ecological metagenomes</taxon>
    </lineage>
</organism>
<dbReference type="EMBL" id="LAZR01020553">
    <property type="protein sequence ID" value="KKL88482.1"/>
    <property type="molecule type" value="Genomic_DNA"/>
</dbReference>
<gene>
    <name evidence="2" type="ORF">LCGC14_1924300</name>
</gene>
<feature type="non-terminal residue" evidence="2">
    <location>
        <position position="1"/>
    </location>
</feature>
<dbReference type="InterPro" id="IPR027417">
    <property type="entry name" value="P-loop_NTPase"/>
</dbReference>
<evidence type="ECO:0000259" key="1">
    <source>
        <dbReference type="Pfam" id="PF00271"/>
    </source>
</evidence>
<dbReference type="Gene3D" id="3.40.50.300">
    <property type="entry name" value="P-loop containing nucleotide triphosphate hydrolases"/>
    <property type="match status" value="1"/>
</dbReference>